<feature type="chain" id="PRO_5011965805" description="Secreted protein" evidence="2">
    <location>
        <begin position="20"/>
        <end position="78"/>
    </location>
</feature>
<sequence length="78" mass="8608">MVTSTCFLSLAALVPVIDAGGGVGKSKPNVSQKKEGGRAQKRRRTGQSQFDCCQVQSRQKIQNWTLALPVVLFFRQQK</sequence>
<dbReference type="InParanoid" id="A0A1Y2GTI6"/>
<evidence type="ECO:0000313" key="4">
    <source>
        <dbReference type="Proteomes" id="UP000193648"/>
    </source>
</evidence>
<evidence type="ECO:0000313" key="3">
    <source>
        <dbReference type="EMBL" id="ORZ21005.1"/>
    </source>
</evidence>
<evidence type="ECO:0000256" key="1">
    <source>
        <dbReference type="SAM" id="MobiDB-lite"/>
    </source>
</evidence>
<dbReference type="Proteomes" id="UP000193648">
    <property type="component" value="Unassembled WGS sequence"/>
</dbReference>
<evidence type="ECO:0008006" key="5">
    <source>
        <dbReference type="Google" id="ProtNLM"/>
    </source>
</evidence>
<evidence type="ECO:0000256" key="2">
    <source>
        <dbReference type="SAM" id="SignalP"/>
    </source>
</evidence>
<reference evidence="3 4" key="1">
    <citation type="submission" date="2016-07" db="EMBL/GenBank/DDBJ databases">
        <title>Pervasive Adenine N6-methylation of Active Genes in Fungi.</title>
        <authorList>
            <consortium name="DOE Joint Genome Institute"/>
            <person name="Mondo S.J."/>
            <person name="Dannebaum R.O."/>
            <person name="Kuo R.C."/>
            <person name="Labutti K."/>
            <person name="Haridas S."/>
            <person name="Kuo A."/>
            <person name="Salamov A."/>
            <person name="Ahrendt S.R."/>
            <person name="Lipzen A."/>
            <person name="Sullivan W."/>
            <person name="Andreopoulos W.B."/>
            <person name="Clum A."/>
            <person name="Lindquist E."/>
            <person name="Daum C."/>
            <person name="Ramamoorthy G.K."/>
            <person name="Gryganskyi A."/>
            <person name="Culley D."/>
            <person name="Magnuson J.K."/>
            <person name="James T.Y."/>
            <person name="O'Malley M.A."/>
            <person name="Stajich J.E."/>
            <person name="Spatafora J.W."/>
            <person name="Visel A."/>
            <person name="Grigoriev I.V."/>
        </authorList>
    </citation>
    <scope>NUCLEOTIDE SEQUENCE [LARGE SCALE GENOMIC DNA]</scope>
    <source>
        <strain evidence="3 4">NRRL 3116</strain>
    </source>
</reference>
<dbReference type="RefSeq" id="XP_021882914.1">
    <property type="nucleotide sequence ID" value="XM_022023692.1"/>
</dbReference>
<dbReference type="GeneID" id="33565536"/>
<name>A0A1Y2GTI6_9FUNG</name>
<gene>
    <name evidence="3" type="ORF">BCR41DRAFT_350888</name>
</gene>
<comment type="caution">
    <text evidence="3">The sequence shown here is derived from an EMBL/GenBank/DDBJ whole genome shotgun (WGS) entry which is preliminary data.</text>
</comment>
<feature type="signal peptide" evidence="2">
    <location>
        <begin position="1"/>
        <end position="19"/>
    </location>
</feature>
<keyword evidence="2" id="KW-0732">Signal</keyword>
<dbReference type="AlphaFoldDB" id="A0A1Y2GTI6"/>
<organism evidence="3 4">
    <name type="scientific">Lobosporangium transversale</name>
    <dbReference type="NCBI Taxonomy" id="64571"/>
    <lineage>
        <taxon>Eukaryota</taxon>
        <taxon>Fungi</taxon>
        <taxon>Fungi incertae sedis</taxon>
        <taxon>Mucoromycota</taxon>
        <taxon>Mortierellomycotina</taxon>
        <taxon>Mortierellomycetes</taxon>
        <taxon>Mortierellales</taxon>
        <taxon>Mortierellaceae</taxon>
        <taxon>Lobosporangium</taxon>
    </lineage>
</organism>
<proteinExistence type="predicted"/>
<dbReference type="EMBL" id="MCFF01000012">
    <property type="protein sequence ID" value="ORZ21005.1"/>
    <property type="molecule type" value="Genomic_DNA"/>
</dbReference>
<feature type="region of interest" description="Disordered" evidence="1">
    <location>
        <begin position="21"/>
        <end position="48"/>
    </location>
</feature>
<protein>
    <recommendedName>
        <fullName evidence="5">Secreted protein</fullName>
    </recommendedName>
</protein>
<accession>A0A1Y2GTI6</accession>
<keyword evidence="4" id="KW-1185">Reference proteome</keyword>